<keyword evidence="2" id="KW-0808">Transferase</keyword>
<keyword evidence="2" id="KW-0489">Methyltransferase</keyword>
<feature type="domain" description="TfoX N-terminal" evidence="1">
    <location>
        <begin position="14"/>
        <end position="106"/>
    </location>
</feature>
<name>A0A0D5LND5_MAREN</name>
<dbReference type="GO" id="GO:0008168">
    <property type="term" value="F:methyltransferase activity"/>
    <property type="evidence" value="ECO:0007669"/>
    <property type="project" value="UniProtKB-KW"/>
</dbReference>
<dbReference type="RefSeq" id="WP_045680407.1">
    <property type="nucleotide sequence ID" value="NZ_CP010803.1"/>
</dbReference>
<evidence type="ECO:0000313" key="3">
    <source>
        <dbReference type="Proteomes" id="UP000032611"/>
    </source>
</evidence>
<sequence length="113" mass="12376">MAIDEALSARLRDRLAGLEGVSEKKMFGGLCFMVNGHMVAAASRRNGEGRYLFRIGKENADAAARLGQSEPMIHNGRRMSGFYFVDADDCSDADFAEWMSVAVENAFSLPPKP</sequence>
<dbReference type="EMBL" id="CP010803">
    <property type="protein sequence ID" value="AJY45646.1"/>
    <property type="molecule type" value="Genomic_DNA"/>
</dbReference>
<dbReference type="AlphaFoldDB" id="A0A0D5LND5"/>
<protein>
    <submittedName>
        <fullName evidence="2">RNA methyltransferase</fullName>
    </submittedName>
</protein>
<dbReference type="Pfam" id="PF04993">
    <property type="entry name" value="TfoX_N"/>
    <property type="match status" value="1"/>
</dbReference>
<dbReference type="Gene3D" id="3.30.1460.30">
    <property type="entry name" value="YgaC/TfoX-N like chaperone"/>
    <property type="match status" value="1"/>
</dbReference>
<gene>
    <name evidence="2" type="ORF">TM49_08100</name>
</gene>
<proteinExistence type="predicted"/>
<dbReference type="HOGENOM" id="CLU_136016_4_1_5"/>
<organism evidence="2 3">
    <name type="scientific">Martelella endophytica</name>
    <dbReference type="NCBI Taxonomy" id="1486262"/>
    <lineage>
        <taxon>Bacteria</taxon>
        <taxon>Pseudomonadati</taxon>
        <taxon>Pseudomonadota</taxon>
        <taxon>Alphaproteobacteria</taxon>
        <taxon>Hyphomicrobiales</taxon>
        <taxon>Aurantimonadaceae</taxon>
        <taxon>Martelella</taxon>
    </lineage>
</organism>
<dbReference type="OrthoDB" id="214902at2"/>
<dbReference type="InterPro" id="IPR007076">
    <property type="entry name" value="TfoX_N"/>
</dbReference>
<accession>A0A0D5LND5</accession>
<dbReference type="KEGG" id="mey:TM49_08100"/>
<dbReference type="SUPFAM" id="SSF159894">
    <property type="entry name" value="YgaC/TfoX-N like"/>
    <property type="match status" value="1"/>
</dbReference>
<keyword evidence="3" id="KW-1185">Reference proteome</keyword>
<evidence type="ECO:0000313" key="2">
    <source>
        <dbReference type="EMBL" id="AJY45646.1"/>
    </source>
</evidence>
<dbReference type="PATRIC" id="fig|1486262.3.peg.1673"/>
<dbReference type="Proteomes" id="UP000032611">
    <property type="component" value="Chromosome"/>
</dbReference>
<dbReference type="STRING" id="1486262.TM49_08100"/>
<reference evidence="2 3" key="1">
    <citation type="journal article" date="2015" name="Genome Announc.">
        <title>Complete genome sequence of Martelella endophytica YC6887, which has antifungal activity associated with a halophyte.</title>
        <authorList>
            <person name="Khan A."/>
            <person name="Khan H."/>
            <person name="Chung E.J."/>
            <person name="Hossain M.T."/>
            <person name="Chung Y.R."/>
        </authorList>
    </citation>
    <scope>NUCLEOTIDE SEQUENCE [LARGE SCALE GENOMIC DNA]</scope>
    <source>
        <strain evidence="2">YC6887</strain>
    </source>
</reference>
<evidence type="ECO:0000259" key="1">
    <source>
        <dbReference type="Pfam" id="PF04993"/>
    </source>
</evidence>
<dbReference type="GO" id="GO:0032259">
    <property type="term" value="P:methylation"/>
    <property type="evidence" value="ECO:0007669"/>
    <property type="project" value="UniProtKB-KW"/>
</dbReference>